<evidence type="ECO:0000313" key="1">
    <source>
        <dbReference type="EMBL" id="MBC5849398.1"/>
    </source>
</evidence>
<dbReference type="Proteomes" id="UP000615796">
    <property type="component" value="Unassembled WGS sequence"/>
</dbReference>
<comment type="caution">
    <text evidence="1">The sequence shown here is derived from an EMBL/GenBank/DDBJ whole genome shotgun (WGS) entry which is preliminary data.</text>
</comment>
<evidence type="ECO:0000313" key="2">
    <source>
        <dbReference type="Proteomes" id="UP000615796"/>
    </source>
</evidence>
<accession>A0A9X0R5R7</accession>
<gene>
    <name evidence="1" type="ORF">H8Q88_00220</name>
</gene>
<dbReference type="EMBL" id="JACRUP010000001">
    <property type="protein sequence ID" value="MBC5849398.1"/>
    <property type="molecule type" value="Genomic_DNA"/>
</dbReference>
<dbReference type="RefSeq" id="WP_004396083.1">
    <property type="nucleotide sequence ID" value="NZ_JACRUP010000001.1"/>
</dbReference>
<reference evidence="1" key="1">
    <citation type="submission" date="2020-08" db="EMBL/GenBank/DDBJ databases">
        <title>Genome Sequencing and Pan-Genome Analysis of Migratory bird Vibrio Strains, Inner Mongolia.</title>
        <authorList>
            <person name="Zheng L."/>
        </authorList>
    </citation>
    <scope>NUCLEOTIDE SEQUENCE</scope>
    <source>
        <strain evidence="1">M13F</strain>
    </source>
</reference>
<dbReference type="AlphaFoldDB" id="A0A9X0R5R7"/>
<sequence>MAQSDIDLIVGNECVKTLALLVKWITLSLLLNAISDYYSVFQKQGWK</sequence>
<keyword evidence="2" id="KW-1185">Reference proteome</keyword>
<protein>
    <submittedName>
        <fullName evidence="1">Uncharacterized protein</fullName>
    </submittedName>
</protein>
<organism evidence="1 2">
    <name type="scientific">Vibrio metschnikovii</name>
    <dbReference type="NCBI Taxonomy" id="28172"/>
    <lineage>
        <taxon>Bacteria</taxon>
        <taxon>Pseudomonadati</taxon>
        <taxon>Pseudomonadota</taxon>
        <taxon>Gammaproteobacteria</taxon>
        <taxon>Vibrionales</taxon>
        <taxon>Vibrionaceae</taxon>
        <taxon>Vibrio</taxon>
    </lineage>
</organism>
<name>A0A9X0R5R7_VIBME</name>
<proteinExistence type="predicted"/>